<gene>
    <name evidence="17" type="ORF">BZA70DRAFT_299112</name>
</gene>
<feature type="region of interest" description="Disordered" evidence="15">
    <location>
        <begin position="515"/>
        <end position="597"/>
    </location>
</feature>
<evidence type="ECO:0000256" key="5">
    <source>
        <dbReference type="ARBA" id="ARBA00022664"/>
    </source>
</evidence>
<keyword evidence="3" id="KW-0806">Transcription termination</keyword>
<sequence length="1007" mass="113406">MGVPALFRWLSRKYPKIVQKVVEEPDQVIDGVTYPADYSRPNPNGETDNLYLDMNGIVHPCSHPENRPPPATEDEMFLEIFKYTDRVVNMARPRKVLMIAVDGVAPRAKMNQQRSRRFKSAREAHLKDMQKELVQEQMEAMGQVIDESIKKKTWDTNVITPGTPFMDKLAEAIRYWVAFKLNNEPGWKDLKVIISDASVPGEGEHKIMEFIRSQRQSPFHDPNTSHVIYGLDADLIMLGLATHEPHFRVLREDVFNNSQPNQCSRCGQVGHFVAQCKNSAIEIDPNVPEPKKPFIWLSVSVLREYLAMDLVVRPLPFKWDLERAIDDWVFMIFFVGNDFLPHIPSLEIRENGIDKLIRVWKMHLAVMGGYLTTDGSVNLKSTELLLKVHAQEEASIFAKRHDSEMRRQAGRNGQRNNNNNNNNNYNNNNNNNNNSGNNSSASTPKDATPVVKRNQVDIGPKALPTDIPLFTPQGGAPGTTKTITPMAAPGLATFSANAANKSAASFLKAQLLAKKSAPADEPETSASVVTDETETVATSVDGESSPSLKRKSNDGDEDEETESAVADKKIKIDDEGDVEDDDTPLDDTEVLEDGDGIDLTGDGDDVRLWEPGYHYRYYALKLHAKTKEEQEKVAREMVRSYVEGVSWVLLYYYQGCPSWTWYYPYHYAPFASDFVGIGELEIKFDMGKPFRPYEQLMGVMPSASAHTLPPILRELMTSEDSEIIDFYPENFAQDMNGQAVEWKSIALLPFIDEQRLLKAINSRYPLLTGEEQERNTYGNQALFISDSSWLGKALAEKLYPDGKPAETEEEQKKEVRIHPKQSRGLIGQVKPEPKYEPYGFVRCPVDKSPENFVSKWLGGEIKKYVDIQRNRAIAVIYQMPPKHEAAHKSMLLPGFVAEAKVVDEGEFFAARSSYNRNGPGGRGGYGNSGGNNFHNNNGGNHNYNHHNNSSGYNNNRSNYNNNNYNNNNSNYNNNNYNNYNNNNYNNNGKNYGGGHGGGNSYRGGRGR</sequence>
<keyword evidence="9" id="KW-0175">Coiled coil</keyword>
<keyword evidence="18" id="KW-1185">Reference proteome</keyword>
<dbReference type="PANTHER" id="PTHR12341:SF41">
    <property type="entry name" value="5'-3' EXORIBONUCLEASE 2"/>
    <property type="match status" value="1"/>
</dbReference>
<keyword evidence="3" id="KW-0805">Transcription regulation</keyword>
<keyword evidence="14" id="KW-0863">Zinc-finger</keyword>
<evidence type="ECO:0000256" key="4">
    <source>
        <dbReference type="ARBA" id="ARBA00022552"/>
    </source>
</evidence>
<comment type="subcellular location">
    <subcellularLocation>
        <location evidence="1">Nucleus</location>
    </subcellularLocation>
</comment>
<evidence type="ECO:0000256" key="10">
    <source>
        <dbReference type="ARBA" id="ARBA00023242"/>
    </source>
</evidence>
<feature type="compositionally biased region" description="Gly residues" evidence="15">
    <location>
        <begin position="990"/>
        <end position="1007"/>
    </location>
</feature>
<evidence type="ECO:0000256" key="3">
    <source>
        <dbReference type="ARBA" id="ARBA00022472"/>
    </source>
</evidence>
<dbReference type="SMART" id="SM00343">
    <property type="entry name" value="ZnF_C2HC"/>
    <property type="match status" value="1"/>
</dbReference>
<comment type="function">
    <text evidence="11">Possesses 5'-&gt;3' exoribonuclease activity. Required for the processing of nuclear mRNA and rRNA precursors. May promote the termination of transcription by RNA polymerase II. Essential for vegetative cell growth and chromosome segregation.</text>
</comment>
<evidence type="ECO:0000256" key="1">
    <source>
        <dbReference type="ARBA" id="ARBA00004123"/>
    </source>
</evidence>
<evidence type="ECO:0000256" key="15">
    <source>
        <dbReference type="SAM" id="MobiDB-lite"/>
    </source>
</evidence>
<comment type="subunit">
    <text evidence="12">Interacts with RAI1; the interaction is direct, stabilizes RAT1 protein structure and may stimulate its exoribonuclease activity. The interaction also stimulates RAI1 pyrophosphohydrolase activity, probably by recruiting it to mRNA substrates.</text>
</comment>
<evidence type="ECO:0000256" key="11">
    <source>
        <dbReference type="ARBA" id="ARBA00046137"/>
    </source>
</evidence>
<protein>
    <recommendedName>
        <fullName evidence="13">5'-3' exoribonuclease</fullName>
        <ecNumber evidence="13">3.1.13.-</ecNumber>
    </recommendedName>
</protein>
<feature type="region of interest" description="Disordered" evidence="15">
    <location>
        <begin position="912"/>
        <end position="1007"/>
    </location>
</feature>
<feature type="compositionally biased region" description="Gly residues" evidence="15">
    <location>
        <begin position="918"/>
        <end position="929"/>
    </location>
</feature>
<dbReference type="EC" id="3.1.13.-" evidence="13"/>
<keyword evidence="10" id="KW-0539">Nucleus</keyword>
<dbReference type="CDD" id="cd18673">
    <property type="entry name" value="PIN_XRN1-2-like"/>
    <property type="match status" value="1"/>
</dbReference>
<keyword evidence="14" id="KW-0862">Zinc</keyword>
<dbReference type="InterPro" id="IPR041412">
    <property type="entry name" value="Xrn1_helical"/>
</dbReference>
<evidence type="ECO:0000256" key="2">
    <source>
        <dbReference type="ARBA" id="ARBA00006994"/>
    </source>
</evidence>
<evidence type="ECO:0000256" key="6">
    <source>
        <dbReference type="ARBA" id="ARBA00022722"/>
    </source>
</evidence>
<dbReference type="Gene3D" id="3.40.50.12390">
    <property type="match status" value="2"/>
</dbReference>
<evidence type="ECO:0000256" key="8">
    <source>
        <dbReference type="ARBA" id="ARBA00022839"/>
    </source>
</evidence>
<keyword evidence="5 13" id="KW-0507">mRNA processing</keyword>
<accession>A0ABR1F7I3</accession>
<proteinExistence type="inferred from homology"/>
<dbReference type="InterPro" id="IPR004859">
    <property type="entry name" value="Xrn1_N"/>
</dbReference>
<feature type="domain" description="CCHC-type" evidence="16">
    <location>
        <begin position="263"/>
        <end position="278"/>
    </location>
</feature>
<dbReference type="InterPro" id="IPR001878">
    <property type="entry name" value="Znf_CCHC"/>
</dbReference>
<feature type="compositionally biased region" description="Basic and acidic residues" evidence="15">
    <location>
        <begin position="800"/>
        <end position="817"/>
    </location>
</feature>
<feature type="region of interest" description="Disordered" evidence="15">
    <location>
        <begin position="397"/>
        <end position="481"/>
    </location>
</feature>
<keyword evidence="3" id="KW-0804">Transcription</keyword>
<dbReference type="Pfam" id="PF03159">
    <property type="entry name" value="XRN_N"/>
    <property type="match status" value="1"/>
</dbReference>
<dbReference type="Proteomes" id="UP001498771">
    <property type="component" value="Unassembled WGS sequence"/>
</dbReference>
<keyword evidence="4" id="KW-0698">rRNA processing</keyword>
<feature type="compositionally biased region" description="Polar residues" evidence="15">
    <location>
        <begin position="524"/>
        <end position="547"/>
    </location>
</feature>
<comment type="caution">
    <text evidence="17">The sequence shown here is derived from an EMBL/GenBank/DDBJ whole genome shotgun (WGS) entry which is preliminary data.</text>
</comment>
<dbReference type="EMBL" id="JBBJBU010000004">
    <property type="protein sequence ID" value="KAK7205804.1"/>
    <property type="molecule type" value="Genomic_DNA"/>
</dbReference>
<dbReference type="Gene3D" id="1.25.40.1050">
    <property type="match status" value="1"/>
</dbReference>
<dbReference type="InterPro" id="IPR027073">
    <property type="entry name" value="5_3_exoribonuclease"/>
</dbReference>
<dbReference type="InterPro" id="IPR017151">
    <property type="entry name" value="Xrn2/3/4"/>
</dbReference>
<comment type="function">
    <text evidence="13">Possesses 5'-&gt;3' exoribonuclease activity. May promote termination of transcription by RNA polymerase II.</text>
</comment>
<evidence type="ECO:0000313" key="18">
    <source>
        <dbReference type="Proteomes" id="UP001498771"/>
    </source>
</evidence>
<dbReference type="PROSITE" id="PS50158">
    <property type="entry name" value="ZF_CCHC"/>
    <property type="match status" value="1"/>
</dbReference>
<evidence type="ECO:0000256" key="13">
    <source>
        <dbReference type="PIRNR" id="PIRNR037239"/>
    </source>
</evidence>
<dbReference type="GeneID" id="90040156"/>
<feature type="compositionally biased region" description="Low complexity" evidence="15">
    <location>
        <begin position="416"/>
        <end position="440"/>
    </location>
</feature>
<dbReference type="Pfam" id="PF17846">
    <property type="entry name" value="XRN_M"/>
    <property type="match status" value="2"/>
</dbReference>
<evidence type="ECO:0000256" key="12">
    <source>
        <dbReference type="ARBA" id="ARBA00046943"/>
    </source>
</evidence>
<evidence type="ECO:0000256" key="14">
    <source>
        <dbReference type="PROSITE-ProRule" id="PRU00047"/>
    </source>
</evidence>
<name>A0ABR1F7I3_9ASCO</name>
<keyword evidence="7 13" id="KW-0378">Hydrolase</keyword>
<evidence type="ECO:0000313" key="17">
    <source>
        <dbReference type="EMBL" id="KAK7205804.1"/>
    </source>
</evidence>
<feature type="region of interest" description="Disordered" evidence="15">
    <location>
        <begin position="800"/>
        <end position="821"/>
    </location>
</feature>
<comment type="similarity">
    <text evidence="2 13">Belongs to the 5'-3' exonuclease family. XRN2/RAT1 subfamily.</text>
</comment>
<feature type="compositionally biased region" description="Acidic residues" evidence="15">
    <location>
        <begin position="574"/>
        <end position="596"/>
    </location>
</feature>
<keyword evidence="14" id="KW-0479">Metal-binding</keyword>
<evidence type="ECO:0000256" key="9">
    <source>
        <dbReference type="ARBA" id="ARBA00023054"/>
    </source>
</evidence>
<dbReference type="RefSeq" id="XP_064768837.1">
    <property type="nucleotide sequence ID" value="XM_064914644.1"/>
</dbReference>
<feature type="compositionally biased region" description="Low complexity" evidence="15">
    <location>
        <begin position="930"/>
        <end position="989"/>
    </location>
</feature>
<keyword evidence="6 13" id="KW-0540">Nuclease</keyword>
<keyword evidence="8 13" id="KW-0269">Exonuclease</keyword>
<evidence type="ECO:0000256" key="7">
    <source>
        <dbReference type="ARBA" id="ARBA00022801"/>
    </source>
</evidence>
<dbReference type="PIRSF" id="PIRSF037239">
    <property type="entry name" value="Exonuclease_Xrn2"/>
    <property type="match status" value="1"/>
</dbReference>
<dbReference type="PANTHER" id="PTHR12341">
    <property type="entry name" value="5'-&gt;3' EXORIBONUCLEASE"/>
    <property type="match status" value="1"/>
</dbReference>
<reference evidence="17 18" key="1">
    <citation type="submission" date="2024-03" db="EMBL/GenBank/DDBJ databases">
        <title>Genome-scale model development and genomic sequencing of the oleaginous clade Lipomyces.</title>
        <authorList>
            <consortium name="Lawrence Berkeley National Laboratory"/>
            <person name="Czajka J.J."/>
            <person name="Han Y."/>
            <person name="Kim J."/>
            <person name="Mondo S.J."/>
            <person name="Hofstad B.A."/>
            <person name="Robles A."/>
            <person name="Haridas S."/>
            <person name="Riley R."/>
            <person name="LaButti K."/>
            <person name="Pangilinan J."/>
            <person name="Andreopoulos W."/>
            <person name="Lipzen A."/>
            <person name="Yan J."/>
            <person name="Wang M."/>
            <person name="Ng V."/>
            <person name="Grigoriev I.V."/>
            <person name="Spatafora J.W."/>
            <person name="Magnuson J.K."/>
            <person name="Baker S.E."/>
            <person name="Pomraning K.R."/>
        </authorList>
    </citation>
    <scope>NUCLEOTIDE SEQUENCE [LARGE SCALE GENOMIC DNA]</scope>
    <source>
        <strain evidence="17 18">Phaff 52-87</strain>
    </source>
</reference>
<evidence type="ECO:0000259" key="16">
    <source>
        <dbReference type="PROSITE" id="PS50158"/>
    </source>
</evidence>
<organism evidence="17 18">
    <name type="scientific">Myxozyma melibiosi</name>
    <dbReference type="NCBI Taxonomy" id="54550"/>
    <lineage>
        <taxon>Eukaryota</taxon>
        <taxon>Fungi</taxon>
        <taxon>Dikarya</taxon>
        <taxon>Ascomycota</taxon>
        <taxon>Saccharomycotina</taxon>
        <taxon>Lipomycetes</taxon>
        <taxon>Lipomycetales</taxon>
        <taxon>Lipomycetaceae</taxon>
        <taxon>Myxozyma</taxon>
    </lineage>
</organism>